<comment type="caution">
    <text evidence="1">The sequence shown here is derived from an EMBL/GenBank/DDBJ whole genome shotgun (WGS) entry which is preliminary data.</text>
</comment>
<name>A0ABD3RC73_9STRA</name>
<reference evidence="1 2" key="1">
    <citation type="submission" date="2024-10" db="EMBL/GenBank/DDBJ databases">
        <title>Updated reference genomes for cyclostephanoid diatoms.</title>
        <authorList>
            <person name="Roberts W.R."/>
            <person name="Alverson A.J."/>
        </authorList>
    </citation>
    <scope>NUCLEOTIDE SEQUENCE [LARGE SCALE GENOMIC DNA]</scope>
    <source>
        <strain evidence="1 2">AJA228-03</strain>
    </source>
</reference>
<organism evidence="1 2">
    <name type="scientific">Cyclostephanos tholiformis</name>
    <dbReference type="NCBI Taxonomy" id="382380"/>
    <lineage>
        <taxon>Eukaryota</taxon>
        <taxon>Sar</taxon>
        <taxon>Stramenopiles</taxon>
        <taxon>Ochrophyta</taxon>
        <taxon>Bacillariophyta</taxon>
        <taxon>Coscinodiscophyceae</taxon>
        <taxon>Thalassiosirophycidae</taxon>
        <taxon>Stephanodiscales</taxon>
        <taxon>Stephanodiscaceae</taxon>
        <taxon>Cyclostephanos</taxon>
    </lineage>
</organism>
<dbReference type="InterPro" id="IPR027417">
    <property type="entry name" value="P-loop_NTPase"/>
</dbReference>
<evidence type="ECO:0000313" key="1">
    <source>
        <dbReference type="EMBL" id="KAL3810580.1"/>
    </source>
</evidence>
<dbReference type="Proteomes" id="UP001530377">
    <property type="component" value="Unassembled WGS sequence"/>
</dbReference>
<sequence>MLPWWAHKVRPLRHFQPPTGSSICFVHVGKTAGSSIGCSLGFRLHCEDEEQYLPGRLPKAATHIFHKDVYDCQDDSDFFLFVVRDPLERSRSAIAYGRPDVDGNSMKDRRWDQIKKVYLDCGFSSANTLAKGLSDTGGGSEECKQRARDWLRGTTQYDGHLFYNYQYYFDSVPHSNFLVIRSEHMTEDWNSIETRLGGRLRKNINFPHQNTGAKELIDSVLSEAERMLLCHELCVEIQYYKLILRRALNLKETEYESSMRELKASCPNEAELQHCDFTTPNVTQKLLDGKGYI</sequence>
<dbReference type="EMBL" id="JALLPB020000317">
    <property type="protein sequence ID" value="KAL3810580.1"/>
    <property type="molecule type" value="Genomic_DNA"/>
</dbReference>
<keyword evidence="2" id="KW-1185">Reference proteome</keyword>
<evidence type="ECO:0000313" key="2">
    <source>
        <dbReference type="Proteomes" id="UP001530377"/>
    </source>
</evidence>
<dbReference type="SUPFAM" id="SSF52540">
    <property type="entry name" value="P-loop containing nucleoside triphosphate hydrolases"/>
    <property type="match status" value="1"/>
</dbReference>
<dbReference type="AlphaFoldDB" id="A0ABD3RC73"/>
<gene>
    <name evidence="1" type="ORF">ACHAXA_002444</name>
</gene>
<accession>A0ABD3RC73</accession>
<protein>
    <submittedName>
        <fullName evidence="1">Uncharacterized protein</fullName>
    </submittedName>
</protein>
<proteinExistence type="predicted"/>